<keyword evidence="2" id="KW-1185">Reference proteome</keyword>
<organism evidence="1 2">
    <name type="scientific">Perkinsus olseni</name>
    <name type="common">Perkinsus atlanticus</name>
    <dbReference type="NCBI Taxonomy" id="32597"/>
    <lineage>
        <taxon>Eukaryota</taxon>
        <taxon>Sar</taxon>
        <taxon>Alveolata</taxon>
        <taxon>Perkinsozoa</taxon>
        <taxon>Perkinsea</taxon>
        <taxon>Perkinsida</taxon>
        <taxon>Perkinsidae</taxon>
        <taxon>Perkinsus</taxon>
    </lineage>
</organism>
<dbReference type="Proteomes" id="UP000553632">
    <property type="component" value="Unassembled WGS sequence"/>
</dbReference>
<reference evidence="1 2" key="1">
    <citation type="submission" date="2020-04" db="EMBL/GenBank/DDBJ databases">
        <title>Perkinsus olseni comparative genomics.</title>
        <authorList>
            <person name="Bogema D.R."/>
        </authorList>
    </citation>
    <scope>NUCLEOTIDE SEQUENCE [LARGE SCALE GENOMIC DNA]</scope>
    <source>
        <strain evidence="1 2">ATCC PRA-207</strain>
    </source>
</reference>
<gene>
    <name evidence="1" type="ORF">FOZ63_000223</name>
</gene>
<feature type="non-terminal residue" evidence="1">
    <location>
        <position position="260"/>
    </location>
</feature>
<name>A0A7J6T835_PEROL</name>
<proteinExistence type="predicted"/>
<sequence length="260" mass="27950">ARRLAHQFLLVKDDDGNVQLRRDSDGEGPYPVSRGLRDVLESALPGSPDLDEVLVRGGHEPGERACYRLHEKIISQFAHDMAETILLFLCGNRLAICGACKLADHQQTGLLDRDLFKACLRAVSQETASYGGWQTSRTEAQQHVRLGHGQPNMPLSETWLTVATNWAAQDSAPTQSGAKALFSAGKRAMSSGISATGALIRGLSESLPEALAGPEPASSEVEMILLHLRQLLAELLLDMSGSADASSVTVGILSDTRVKK</sequence>
<dbReference type="AlphaFoldDB" id="A0A7J6T835"/>
<comment type="caution">
    <text evidence="1">The sequence shown here is derived from an EMBL/GenBank/DDBJ whole genome shotgun (WGS) entry which is preliminary data.</text>
</comment>
<accession>A0A7J6T835</accession>
<dbReference type="EMBL" id="JABANO010012979">
    <property type="protein sequence ID" value="KAF4740902.1"/>
    <property type="molecule type" value="Genomic_DNA"/>
</dbReference>
<protein>
    <submittedName>
        <fullName evidence="1">Uncharacterized protein</fullName>
    </submittedName>
</protein>
<evidence type="ECO:0000313" key="1">
    <source>
        <dbReference type="EMBL" id="KAF4740902.1"/>
    </source>
</evidence>
<evidence type="ECO:0000313" key="2">
    <source>
        <dbReference type="Proteomes" id="UP000553632"/>
    </source>
</evidence>